<dbReference type="PANTHER" id="PTHR34385">
    <property type="entry name" value="D-ALANYL-D-ALANINE CARBOXYPEPTIDASE"/>
    <property type="match status" value="1"/>
</dbReference>
<feature type="region of interest" description="Disordered" evidence="1">
    <location>
        <begin position="159"/>
        <end position="181"/>
    </location>
</feature>
<dbReference type="InterPro" id="IPR009045">
    <property type="entry name" value="Zn_M74/Hedgehog-like"/>
</dbReference>
<gene>
    <name evidence="4" type="ORF">MFU01_75100</name>
    <name evidence="5" type="ORF">SAMN05443572_103159</name>
</gene>
<dbReference type="CDD" id="cd14814">
    <property type="entry name" value="Peptidase_M15"/>
    <property type="match status" value="1"/>
</dbReference>
<dbReference type="STRING" id="1334629.MFUL124B02_24415"/>
<protein>
    <submittedName>
        <fullName evidence="5">D-alanyl-D-alanine carboxypeptidase</fullName>
    </submittedName>
</protein>
<keyword evidence="6" id="KW-1185">Reference proteome</keyword>
<evidence type="ECO:0000313" key="4">
    <source>
        <dbReference type="EMBL" id="GEN12473.1"/>
    </source>
</evidence>
<dbReference type="EMBL" id="BJXR01000062">
    <property type="protein sequence ID" value="GEN12473.1"/>
    <property type="molecule type" value="Genomic_DNA"/>
</dbReference>
<reference evidence="4 7" key="2">
    <citation type="submission" date="2019-07" db="EMBL/GenBank/DDBJ databases">
        <title>Whole genome shotgun sequence of Myxococcus fulvus NBRC 100333.</title>
        <authorList>
            <person name="Hosoyama A."/>
            <person name="Uohara A."/>
            <person name="Ohji S."/>
            <person name="Ichikawa N."/>
        </authorList>
    </citation>
    <scope>NUCLEOTIDE SEQUENCE [LARGE SCALE GENOMIC DNA]</scope>
    <source>
        <strain evidence="4 7">NBRC 100333</strain>
    </source>
</reference>
<evidence type="ECO:0000256" key="1">
    <source>
        <dbReference type="SAM" id="MobiDB-lite"/>
    </source>
</evidence>
<sequence>MSLALFRWSAVLLACLFTTAVLAAEARPRRKTKAAKLVHIDGGHRLHRDAASALQRMTLDAAKHDVALRVTSGYRSLPEQRVLYEQYRRGRGNKAARPGRSNHQRGLAVDLVIGKRTSKRYQWLEANACRFGFRRTVPSEPWHWEYRPSSTFPPVVGHDCTGKEVKRPKPTPEPVARQDAS</sequence>
<evidence type="ECO:0000313" key="5">
    <source>
        <dbReference type="EMBL" id="SET77300.1"/>
    </source>
</evidence>
<evidence type="ECO:0000313" key="7">
    <source>
        <dbReference type="Proteomes" id="UP000321514"/>
    </source>
</evidence>
<feature type="signal peptide" evidence="2">
    <location>
        <begin position="1"/>
        <end position="23"/>
    </location>
</feature>
<dbReference type="InterPro" id="IPR052179">
    <property type="entry name" value="DD-CPase-like"/>
</dbReference>
<evidence type="ECO:0000259" key="3">
    <source>
        <dbReference type="Pfam" id="PF02557"/>
    </source>
</evidence>
<dbReference type="RefSeq" id="WP_046714172.1">
    <property type="nucleotide sequence ID" value="NZ_BJXR01000062.1"/>
</dbReference>
<dbReference type="GO" id="GO:0006508">
    <property type="term" value="P:proteolysis"/>
    <property type="evidence" value="ECO:0007669"/>
    <property type="project" value="InterPro"/>
</dbReference>
<dbReference type="Pfam" id="PF02557">
    <property type="entry name" value="VanY"/>
    <property type="match status" value="1"/>
</dbReference>
<dbReference type="Gene3D" id="3.30.1380.10">
    <property type="match status" value="1"/>
</dbReference>
<reference evidence="5 6" key="1">
    <citation type="submission" date="2016-10" db="EMBL/GenBank/DDBJ databases">
        <authorList>
            <person name="Varghese N."/>
            <person name="Submissions S."/>
        </authorList>
    </citation>
    <scope>NUCLEOTIDE SEQUENCE [LARGE SCALE GENOMIC DNA]</scope>
    <source>
        <strain evidence="5 6">DSM 16525</strain>
    </source>
</reference>
<accession>A0A511TFP0</accession>
<dbReference type="PANTHER" id="PTHR34385:SF1">
    <property type="entry name" value="PEPTIDOGLYCAN L-ALANYL-D-GLUTAMATE ENDOPEPTIDASE CWLK"/>
    <property type="match status" value="1"/>
</dbReference>
<feature type="chain" id="PRO_5022835472" evidence="2">
    <location>
        <begin position="24"/>
        <end position="181"/>
    </location>
</feature>
<dbReference type="OrthoDB" id="9792074at2"/>
<evidence type="ECO:0000313" key="6">
    <source>
        <dbReference type="Proteomes" id="UP000183760"/>
    </source>
</evidence>
<dbReference type="Proteomes" id="UP000183760">
    <property type="component" value="Unassembled WGS sequence"/>
</dbReference>
<dbReference type="SUPFAM" id="SSF55166">
    <property type="entry name" value="Hedgehog/DD-peptidase"/>
    <property type="match status" value="1"/>
</dbReference>
<keyword evidence="5" id="KW-0645">Protease</keyword>
<dbReference type="InterPro" id="IPR003709">
    <property type="entry name" value="VanY-like_core_dom"/>
</dbReference>
<feature type="domain" description="D-alanyl-D-alanine carboxypeptidase-like core" evidence="3">
    <location>
        <begin position="44"/>
        <end position="148"/>
    </location>
</feature>
<evidence type="ECO:0000256" key="2">
    <source>
        <dbReference type="SAM" id="SignalP"/>
    </source>
</evidence>
<keyword evidence="5" id="KW-0121">Carboxypeptidase</keyword>
<dbReference type="Proteomes" id="UP000321514">
    <property type="component" value="Unassembled WGS sequence"/>
</dbReference>
<dbReference type="AlphaFoldDB" id="A0A511TFP0"/>
<keyword evidence="2" id="KW-0732">Signal</keyword>
<dbReference type="GO" id="GO:0004180">
    <property type="term" value="F:carboxypeptidase activity"/>
    <property type="evidence" value="ECO:0007669"/>
    <property type="project" value="UniProtKB-KW"/>
</dbReference>
<organism evidence="4 7">
    <name type="scientific">Myxococcus fulvus</name>
    <dbReference type="NCBI Taxonomy" id="33"/>
    <lineage>
        <taxon>Bacteria</taxon>
        <taxon>Pseudomonadati</taxon>
        <taxon>Myxococcota</taxon>
        <taxon>Myxococcia</taxon>
        <taxon>Myxococcales</taxon>
        <taxon>Cystobacterineae</taxon>
        <taxon>Myxococcaceae</taxon>
        <taxon>Myxococcus</taxon>
    </lineage>
</organism>
<keyword evidence="5" id="KW-0378">Hydrolase</keyword>
<proteinExistence type="predicted"/>
<comment type="caution">
    <text evidence="4">The sequence shown here is derived from an EMBL/GenBank/DDBJ whole genome shotgun (WGS) entry which is preliminary data.</text>
</comment>
<name>A0A511TFP0_MYXFU</name>
<dbReference type="EMBL" id="FOIB01000003">
    <property type="protein sequence ID" value="SET77300.1"/>
    <property type="molecule type" value="Genomic_DNA"/>
</dbReference>